<name>A0AAE0BBV5_9CHLO</name>
<dbReference type="SUPFAM" id="SSF103473">
    <property type="entry name" value="MFS general substrate transporter"/>
    <property type="match status" value="1"/>
</dbReference>
<evidence type="ECO:0000256" key="2">
    <source>
        <dbReference type="ARBA" id="ARBA00007467"/>
    </source>
</evidence>
<dbReference type="PANTHER" id="PTHR10981">
    <property type="entry name" value="BATTENIN"/>
    <property type="match status" value="1"/>
</dbReference>
<dbReference type="AlphaFoldDB" id="A0AAE0BBV5"/>
<protein>
    <recommendedName>
        <fullName evidence="10">Battenin</fullName>
    </recommendedName>
</protein>
<dbReference type="GO" id="GO:0051453">
    <property type="term" value="P:regulation of intracellular pH"/>
    <property type="evidence" value="ECO:0007669"/>
    <property type="project" value="TreeGrafter"/>
</dbReference>
<dbReference type="Gene3D" id="1.20.1250.20">
    <property type="entry name" value="MFS general substrate transporter like domains"/>
    <property type="match status" value="1"/>
</dbReference>
<feature type="transmembrane region" description="Helical" evidence="7">
    <location>
        <begin position="158"/>
        <end position="180"/>
    </location>
</feature>
<evidence type="ECO:0000313" key="8">
    <source>
        <dbReference type="EMBL" id="KAK3232819.1"/>
    </source>
</evidence>
<dbReference type="PANTHER" id="PTHR10981:SF0">
    <property type="entry name" value="BATTENIN"/>
    <property type="match status" value="1"/>
</dbReference>
<organism evidence="8 9">
    <name type="scientific">Cymbomonas tetramitiformis</name>
    <dbReference type="NCBI Taxonomy" id="36881"/>
    <lineage>
        <taxon>Eukaryota</taxon>
        <taxon>Viridiplantae</taxon>
        <taxon>Chlorophyta</taxon>
        <taxon>Pyramimonadophyceae</taxon>
        <taxon>Pyramimonadales</taxon>
        <taxon>Pyramimonadaceae</taxon>
        <taxon>Cymbomonas</taxon>
    </lineage>
</organism>
<dbReference type="InterPro" id="IPR036259">
    <property type="entry name" value="MFS_trans_sf"/>
</dbReference>
<proteinExistence type="inferred from homology"/>
<dbReference type="GO" id="GO:0012505">
    <property type="term" value="C:endomembrane system"/>
    <property type="evidence" value="ECO:0007669"/>
    <property type="project" value="UniProtKB-SubCell"/>
</dbReference>
<dbReference type="Proteomes" id="UP001190700">
    <property type="component" value="Unassembled WGS sequence"/>
</dbReference>
<keyword evidence="4 7" id="KW-0812">Transmembrane</keyword>
<comment type="caution">
    <text evidence="7">Lacks conserved residue(s) required for the propagation of feature annotation.</text>
</comment>
<dbReference type="PRINTS" id="PR01315">
    <property type="entry name" value="BATTENIN"/>
</dbReference>
<comment type="similarity">
    <text evidence="2 7">Belongs to the battenin family.</text>
</comment>
<sequence>MWSSGTGFAGVFGYAWIVLFTSDFALDLSFTVTMLVAMLLAILLLVTYFSILSPPGKVSTTEEDKLLETARNVGSKGTLTAKQRLVFTAKLWPYMAPLAIVYFAEYSMQSGAWTAVGFPVSSEASRKHFYYFANWSYQTGVLISRSSGMLLKLGLRELWAMSILQMALLVLFVLDAMHHIWYTWGLLFPCVVAGLLGGSVYANAFTLMGRELPLAEMELAMSTCSVADSIGILAANVCGLFIQSCLYKVNHISGARVSCPL</sequence>
<accession>A0AAE0BBV5</accession>
<keyword evidence="3" id="KW-0813">Transport</keyword>
<evidence type="ECO:0000256" key="7">
    <source>
        <dbReference type="RuleBase" id="RU361113"/>
    </source>
</evidence>
<dbReference type="Pfam" id="PF02487">
    <property type="entry name" value="CLN3"/>
    <property type="match status" value="2"/>
</dbReference>
<feature type="transmembrane region" description="Helical" evidence="7">
    <location>
        <begin position="7"/>
        <end position="26"/>
    </location>
</feature>
<evidence type="ECO:0000256" key="1">
    <source>
        <dbReference type="ARBA" id="ARBA00004127"/>
    </source>
</evidence>
<evidence type="ECO:0000256" key="3">
    <source>
        <dbReference type="ARBA" id="ARBA00022448"/>
    </source>
</evidence>
<comment type="subcellular location">
    <subcellularLocation>
        <location evidence="1">Endomembrane system</location>
        <topology evidence="1">Multi-pass membrane protein</topology>
    </subcellularLocation>
</comment>
<dbReference type="InterPro" id="IPR003492">
    <property type="entry name" value="Battenin_disease_Cln3"/>
</dbReference>
<evidence type="ECO:0000313" key="9">
    <source>
        <dbReference type="Proteomes" id="UP001190700"/>
    </source>
</evidence>
<feature type="transmembrane region" description="Helical" evidence="7">
    <location>
        <begin position="32"/>
        <end position="51"/>
    </location>
</feature>
<evidence type="ECO:0000256" key="5">
    <source>
        <dbReference type="ARBA" id="ARBA00022989"/>
    </source>
</evidence>
<feature type="transmembrane region" description="Helical" evidence="7">
    <location>
        <begin position="186"/>
        <end position="207"/>
    </location>
</feature>
<keyword evidence="9" id="KW-1185">Reference proteome</keyword>
<evidence type="ECO:0000256" key="4">
    <source>
        <dbReference type="ARBA" id="ARBA00022692"/>
    </source>
</evidence>
<comment type="caution">
    <text evidence="8">The sequence shown here is derived from an EMBL/GenBank/DDBJ whole genome shotgun (WGS) entry which is preliminary data.</text>
</comment>
<evidence type="ECO:0000256" key="6">
    <source>
        <dbReference type="ARBA" id="ARBA00023136"/>
    </source>
</evidence>
<reference evidence="8 9" key="1">
    <citation type="journal article" date="2015" name="Genome Biol. Evol.">
        <title>Comparative Genomics of a Bacterivorous Green Alga Reveals Evolutionary Causalities and Consequences of Phago-Mixotrophic Mode of Nutrition.</title>
        <authorList>
            <person name="Burns J.A."/>
            <person name="Paasch A."/>
            <person name="Narechania A."/>
            <person name="Kim E."/>
        </authorList>
    </citation>
    <scope>NUCLEOTIDE SEQUENCE [LARGE SCALE GENOMIC DNA]</scope>
    <source>
        <strain evidence="8 9">PLY_AMNH</strain>
    </source>
</reference>
<dbReference type="GO" id="GO:0005773">
    <property type="term" value="C:vacuole"/>
    <property type="evidence" value="ECO:0007669"/>
    <property type="project" value="TreeGrafter"/>
</dbReference>
<evidence type="ECO:0008006" key="10">
    <source>
        <dbReference type="Google" id="ProtNLM"/>
    </source>
</evidence>
<keyword evidence="5 7" id="KW-1133">Transmembrane helix</keyword>
<dbReference type="EMBL" id="LGRX02035881">
    <property type="protein sequence ID" value="KAK3232819.1"/>
    <property type="molecule type" value="Genomic_DNA"/>
</dbReference>
<gene>
    <name evidence="8" type="ORF">CYMTET_56844</name>
</gene>
<dbReference type="GO" id="GO:0016020">
    <property type="term" value="C:membrane"/>
    <property type="evidence" value="ECO:0007669"/>
    <property type="project" value="InterPro"/>
</dbReference>
<keyword evidence="6 7" id="KW-0472">Membrane</keyword>